<dbReference type="Proteomes" id="UP000192578">
    <property type="component" value="Unassembled WGS sequence"/>
</dbReference>
<dbReference type="EMBL" id="MTYJ01000001">
    <property type="protein sequence ID" value="OQV25907.1"/>
    <property type="molecule type" value="Genomic_DNA"/>
</dbReference>
<name>A0A1W0XEL3_HYPEX</name>
<proteinExistence type="predicted"/>
<accession>A0A1W0XEL3</accession>
<organism evidence="2 3">
    <name type="scientific">Hypsibius exemplaris</name>
    <name type="common">Freshwater tardigrade</name>
    <dbReference type="NCBI Taxonomy" id="2072580"/>
    <lineage>
        <taxon>Eukaryota</taxon>
        <taxon>Metazoa</taxon>
        <taxon>Ecdysozoa</taxon>
        <taxon>Tardigrada</taxon>
        <taxon>Eutardigrada</taxon>
        <taxon>Parachela</taxon>
        <taxon>Hypsibioidea</taxon>
        <taxon>Hypsibiidae</taxon>
        <taxon>Hypsibius</taxon>
    </lineage>
</organism>
<protein>
    <submittedName>
        <fullName evidence="2">Uncharacterized protein</fullName>
    </submittedName>
</protein>
<keyword evidence="3" id="KW-1185">Reference proteome</keyword>
<evidence type="ECO:0000313" key="2">
    <source>
        <dbReference type="EMBL" id="OQV25907.1"/>
    </source>
</evidence>
<evidence type="ECO:0000256" key="1">
    <source>
        <dbReference type="SAM" id="MobiDB-lite"/>
    </source>
</evidence>
<sequence length="122" mass="13479">MTSTSLPQSFQESRPKYSVRYQSGQTSKTWPYHGAAAKSFLCLCGPAGKLLMQSLVTGISGMQEQARHHRAICIAAHDRLPRRGTLHQTEDNVLVRALEIGEGDSTLQNTKSADWNASEIHQ</sequence>
<feature type="region of interest" description="Disordered" evidence="1">
    <location>
        <begin position="1"/>
        <end position="22"/>
    </location>
</feature>
<reference evidence="3" key="1">
    <citation type="submission" date="2017-01" db="EMBL/GenBank/DDBJ databases">
        <title>Comparative genomics of anhydrobiosis in the tardigrade Hypsibius dujardini.</title>
        <authorList>
            <person name="Yoshida Y."/>
            <person name="Koutsovoulos G."/>
            <person name="Laetsch D."/>
            <person name="Stevens L."/>
            <person name="Kumar S."/>
            <person name="Horikawa D."/>
            <person name="Ishino K."/>
            <person name="Komine S."/>
            <person name="Tomita M."/>
            <person name="Blaxter M."/>
            <person name="Arakawa K."/>
        </authorList>
    </citation>
    <scope>NUCLEOTIDE SEQUENCE [LARGE SCALE GENOMIC DNA]</scope>
    <source>
        <strain evidence="3">Z151</strain>
    </source>
</reference>
<gene>
    <name evidence="2" type="ORF">BV898_00050</name>
</gene>
<feature type="compositionally biased region" description="Polar residues" evidence="1">
    <location>
        <begin position="1"/>
        <end position="12"/>
    </location>
</feature>
<comment type="caution">
    <text evidence="2">The sequence shown here is derived from an EMBL/GenBank/DDBJ whole genome shotgun (WGS) entry which is preliminary data.</text>
</comment>
<dbReference type="AlphaFoldDB" id="A0A1W0XEL3"/>
<evidence type="ECO:0000313" key="3">
    <source>
        <dbReference type="Proteomes" id="UP000192578"/>
    </source>
</evidence>